<organism evidence="4 5">
    <name type="scientific">Zymoseptoria tritici (strain ST99CH_3D7)</name>
    <dbReference type="NCBI Taxonomy" id="1276538"/>
    <lineage>
        <taxon>Eukaryota</taxon>
        <taxon>Fungi</taxon>
        <taxon>Dikarya</taxon>
        <taxon>Ascomycota</taxon>
        <taxon>Pezizomycotina</taxon>
        <taxon>Dothideomycetes</taxon>
        <taxon>Dothideomycetidae</taxon>
        <taxon>Mycosphaerellales</taxon>
        <taxon>Mycosphaerellaceae</taxon>
        <taxon>Zymoseptoria</taxon>
    </lineage>
</organism>
<name>A0A1X7S0L8_ZYMT9</name>
<evidence type="ECO:0000259" key="3">
    <source>
        <dbReference type="Pfam" id="PF00561"/>
    </source>
</evidence>
<dbReference type="AlphaFoldDB" id="A0A1X7S0L8"/>
<dbReference type="InterPro" id="IPR029058">
    <property type="entry name" value="AB_hydrolase_fold"/>
</dbReference>
<dbReference type="Proteomes" id="UP000215127">
    <property type="component" value="Chromosome 7"/>
</dbReference>
<sequence>MSTIFGDVRVRLERLTLNGHDYACYIGLPQHCGPIATVFLLHGWPDLAFGWRHQMPMLLDEGFRVVAPDMMGYGDTEAPRVPPASNLRAYTYKSVADDLRQLACLLNCTTIVLGGHDWGAQVAWRVAQWHPHLVSHLFSIAGPYRPPAMHWTPLDDMVKLAPQFAYQKQIASGVLEREFHTTEGLTHFLNILDFSGDDENQASFDPTHGFHLEHLKGLGRGSLLTDEERDIYLSKYAQTGLHGPCNWYRTRRENFEDDQLLPTTIIDVPVLYIAAERDRVFSASLAQDMEHFIPQLSRTSVDAHHYAHMEKWQDVNRILSAWLHVQFPR</sequence>
<comment type="similarity">
    <text evidence="2">Belongs to the AB hydrolase superfamily. Epoxide hydrolase family.</text>
</comment>
<dbReference type="InterPro" id="IPR000639">
    <property type="entry name" value="Epox_hydrolase-like"/>
</dbReference>
<evidence type="ECO:0000256" key="1">
    <source>
        <dbReference type="ARBA" id="ARBA00022801"/>
    </source>
</evidence>
<protein>
    <recommendedName>
        <fullName evidence="3">AB hydrolase-1 domain-containing protein</fullName>
    </recommendedName>
</protein>
<keyword evidence="5" id="KW-1185">Reference proteome</keyword>
<feature type="domain" description="AB hydrolase-1" evidence="3">
    <location>
        <begin position="37"/>
        <end position="311"/>
    </location>
</feature>
<dbReference type="PRINTS" id="PR00412">
    <property type="entry name" value="EPOXHYDRLASE"/>
</dbReference>
<reference evidence="4 5" key="1">
    <citation type="submission" date="2016-06" db="EMBL/GenBank/DDBJ databases">
        <authorList>
            <person name="Kjaerup R.B."/>
            <person name="Dalgaard T.S."/>
            <person name="Juul-Madsen H.R."/>
        </authorList>
    </citation>
    <scope>NUCLEOTIDE SEQUENCE [LARGE SCALE GENOMIC DNA]</scope>
</reference>
<dbReference type="EMBL" id="LT853698">
    <property type="protein sequence ID" value="SMQ52981.1"/>
    <property type="molecule type" value="Genomic_DNA"/>
</dbReference>
<evidence type="ECO:0000313" key="4">
    <source>
        <dbReference type="EMBL" id="SMQ52981.1"/>
    </source>
</evidence>
<dbReference type="Pfam" id="PF00561">
    <property type="entry name" value="Abhydrolase_1"/>
    <property type="match status" value="1"/>
</dbReference>
<proteinExistence type="inferred from homology"/>
<dbReference type="SUPFAM" id="SSF53474">
    <property type="entry name" value="alpha/beta-Hydrolases"/>
    <property type="match status" value="1"/>
</dbReference>
<dbReference type="InterPro" id="IPR000073">
    <property type="entry name" value="AB_hydrolase_1"/>
</dbReference>
<gene>
    <name evidence="4" type="ORF">ZT3D7_G8134</name>
</gene>
<dbReference type="PANTHER" id="PTHR43329">
    <property type="entry name" value="EPOXIDE HYDROLASE"/>
    <property type="match status" value="1"/>
</dbReference>
<dbReference type="STRING" id="1276538.A0A1X7S0L8"/>
<evidence type="ECO:0000313" key="5">
    <source>
        <dbReference type="Proteomes" id="UP000215127"/>
    </source>
</evidence>
<dbReference type="Gene3D" id="3.40.50.1820">
    <property type="entry name" value="alpha/beta hydrolase"/>
    <property type="match status" value="1"/>
</dbReference>
<accession>A0A1X7S0L8</accession>
<evidence type="ECO:0000256" key="2">
    <source>
        <dbReference type="ARBA" id="ARBA00038334"/>
    </source>
</evidence>
<dbReference type="GO" id="GO:0016787">
    <property type="term" value="F:hydrolase activity"/>
    <property type="evidence" value="ECO:0007669"/>
    <property type="project" value="UniProtKB-KW"/>
</dbReference>
<keyword evidence="1" id="KW-0378">Hydrolase</keyword>